<organism evidence="2 3">
    <name type="scientific">Gordonia polyisoprenivorans</name>
    <dbReference type="NCBI Taxonomy" id="84595"/>
    <lineage>
        <taxon>Bacteria</taxon>
        <taxon>Bacillati</taxon>
        <taxon>Actinomycetota</taxon>
        <taxon>Actinomycetes</taxon>
        <taxon>Mycobacteriales</taxon>
        <taxon>Gordoniaceae</taxon>
        <taxon>Gordonia</taxon>
    </lineage>
</organism>
<comment type="caution">
    <text evidence="2">The sequence shown here is derived from an EMBL/GenBank/DDBJ whole genome shotgun (WGS) entry which is preliminary data.</text>
</comment>
<protein>
    <submittedName>
        <fullName evidence="2">Uncharacterized protein</fullName>
    </submittedName>
</protein>
<name>A0A846WMI6_9ACTN</name>
<feature type="compositionally biased region" description="Basic residues" evidence="1">
    <location>
        <begin position="76"/>
        <end position="88"/>
    </location>
</feature>
<accession>A0A846WMI6</accession>
<evidence type="ECO:0000313" key="2">
    <source>
        <dbReference type="EMBL" id="NKY02003.1"/>
    </source>
</evidence>
<dbReference type="AlphaFoldDB" id="A0A846WMI6"/>
<dbReference type="RefSeq" id="WP_006370420.1">
    <property type="nucleotide sequence ID" value="NZ_CP073075.1"/>
</dbReference>
<evidence type="ECO:0000313" key="3">
    <source>
        <dbReference type="Proteomes" id="UP000563898"/>
    </source>
</evidence>
<reference evidence="2 3" key="1">
    <citation type="submission" date="2020-04" db="EMBL/GenBank/DDBJ databases">
        <title>MicrobeNet Type strains.</title>
        <authorList>
            <person name="Nicholson A.C."/>
        </authorList>
    </citation>
    <scope>NUCLEOTIDE SEQUENCE [LARGE SCALE GENOMIC DNA]</scope>
    <source>
        <strain evidence="2 3">ATCC BAA-14</strain>
    </source>
</reference>
<proteinExistence type="predicted"/>
<feature type="region of interest" description="Disordered" evidence="1">
    <location>
        <begin position="65"/>
        <end position="89"/>
    </location>
</feature>
<gene>
    <name evidence="2" type="ORF">HGA05_10490</name>
</gene>
<dbReference type="Proteomes" id="UP000563898">
    <property type="component" value="Unassembled WGS sequence"/>
</dbReference>
<sequence>MSSDDARRRMEYSAIGGALAQLDSKNPQAAQLIAGLTRVIIDEADRSSRFAAALTGVIDALRPGDGTALAVPAPTPRKRAPAPKKRVARQPGAFDPFVVYRESGAQGLTARLGELTVDQLRDIIAEQELDTRKETSRKRKAEVIAEWIVERVEASENKGSVFR</sequence>
<evidence type="ECO:0000256" key="1">
    <source>
        <dbReference type="SAM" id="MobiDB-lite"/>
    </source>
</evidence>
<dbReference type="EMBL" id="JAAXPC010000005">
    <property type="protein sequence ID" value="NKY02003.1"/>
    <property type="molecule type" value="Genomic_DNA"/>
</dbReference>